<feature type="region of interest" description="Disordered" evidence="4">
    <location>
        <begin position="270"/>
        <end position="290"/>
    </location>
</feature>
<dbReference type="FunCoup" id="A0A316YIW1">
    <property type="interactions" value="22"/>
</dbReference>
<dbReference type="PANTHER" id="PTHR47107:SF1">
    <property type="entry name" value="CERAMIDE-BINDING PROTEIN SVF1-RELATED"/>
    <property type="match status" value="1"/>
</dbReference>
<dbReference type="InterPro" id="IPR051385">
    <property type="entry name" value="Ceramide-binding_SVF1"/>
</dbReference>
<feature type="domain" description="Svf1-like C-terminal" evidence="6">
    <location>
        <begin position="231"/>
        <end position="457"/>
    </location>
</feature>
<reference evidence="7 8" key="1">
    <citation type="journal article" date="2018" name="Mol. Biol. Evol.">
        <title>Broad Genomic Sampling Reveals a Smut Pathogenic Ancestry of the Fungal Clade Ustilaginomycotina.</title>
        <authorList>
            <person name="Kijpornyongpan T."/>
            <person name="Mondo S.J."/>
            <person name="Barry K."/>
            <person name="Sandor L."/>
            <person name="Lee J."/>
            <person name="Lipzen A."/>
            <person name="Pangilinan J."/>
            <person name="LaButti K."/>
            <person name="Hainaut M."/>
            <person name="Henrissat B."/>
            <person name="Grigoriev I.V."/>
            <person name="Spatafora J.W."/>
            <person name="Aime M.C."/>
        </authorList>
    </citation>
    <scope>NUCLEOTIDE SEQUENCE [LARGE SCALE GENOMIC DNA]</scope>
    <source>
        <strain evidence="7 8">MCA 4198</strain>
    </source>
</reference>
<name>A0A316YIW1_9BASI</name>
<dbReference type="Proteomes" id="UP000245768">
    <property type="component" value="Unassembled WGS sequence"/>
</dbReference>
<evidence type="ECO:0000256" key="4">
    <source>
        <dbReference type="SAM" id="MobiDB-lite"/>
    </source>
</evidence>
<comment type="subcellular location">
    <subcellularLocation>
        <location evidence="1">Cytoplasm</location>
    </subcellularLocation>
</comment>
<evidence type="ECO:0000259" key="6">
    <source>
        <dbReference type="Pfam" id="PF17187"/>
    </source>
</evidence>
<dbReference type="InterPro" id="IPR033394">
    <property type="entry name" value="Svf1-like_C"/>
</dbReference>
<evidence type="ECO:0000313" key="7">
    <source>
        <dbReference type="EMBL" id="PWN89121.1"/>
    </source>
</evidence>
<dbReference type="GO" id="GO:0005737">
    <property type="term" value="C:cytoplasm"/>
    <property type="evidence" value="ECO:0007669"/>
    <property type="project" value="UniProtKB-SubCell"/>
</dbReference>
<evidence type="ECO:0000256" key="3">
    <source>
        <dbReference type="ARBA" id="ARBA00022490"/>
    </source>
</evidence>
<keyword evidence="3" id="KW-0963">Cytoplasm</keyword>
<dbReference type="EMBL" id="KZ819637">
    <property type="protein sequence ID" value="PWN89121.1"/>
    <property type="molecule type" value="Genomic_DNA"/>
</dbReference>
<dbReference type="RefSeq" id="XP_025376319.1">
    <property type="nucleotide sequence ID" value="XM_025522030.1"/>
</dbReference>
<dbReference type="Pfam" id="PF17187">
    <property type="entry name" value="Svf1_C"/>
    <property type="match status" value="1"/>
</dbReference>
<comment type="similarity">
    <text evidence="2">Belongs to the SVF1 family.</text>
</comment>
<feature type="domain" description="Svf1-like N-terminal" evidence="5">
    <location>
        <begin position="51"/>
        <end position="229"/>
    </location>
</feature>
<dbReference type="PANTHER" id="PTHR47107">
    <property type="entry name" value="SVF1-LIKE PROTEIN YDR222W-RELATED"/>
    <property type="match status" value="1"/>
</dbReference>
<evidence type="ECO:0000259" key="5">
    <source>
        <dbReference type="Pfam" id="PF08622"/>
    </source>
</evidence>
<dbReference type="InterPro" id="IPR013931">
    <property type="entry name" value="Svf1-like_N"/>
</dbReference>
<accession>A0A316YIW1</accession>
<dbReference type="InParanoid" id="A0A316YIW1"/>
<organism evidence="7 8">
    <name type="scientific">Acaromyces ingoldii</name>
    <dbReference type="NCBI Taxonomy" id="215250"/>
    <lineage>
        <taxon>Eukaryota</taxon>
        <taxon>Fungi</taxon>
        <taxon>Dikarya</taxon>
        <taxon>Basidiomycota</taxon>
        <taxon>Ustilaginomycotina</taxon>
        <taxon>Exobasidiomycetes</taxon>
        <taxon>Exobasidiales</taxon>
        <taxon>Cryptobasidiaceae</taxon>
        <taxon>Acaromyces</taxon>
    </lineage>
</organism>
<sequence length="459" mass="49633">MSGWGSWLGGADAEADAKPNFRAVTDRPQDELYGQLEPADLEWACAGGFATETQVWYTVLEDGALASSQIIHSSIGLWYPQIQITFKYFNPKTGQKVWKSTAVTHFVTPPGQGVGRDKSKSYDKRSCKADQFTVLFDEHPDGSESYTIDANMDTDLQLSYTYTRPASCPGWKLGSGPEGSKSYFGTNTASPDGYVLHKFWPRVTTSGHIIYKGQAIDAKGTGVFIRAIQGMRPNLVASRWNFANFQSIGHGDESQKTAAIMMEFTTTSDYGGPLGSKKDKDEQGNQVNKRETMTVNIGSVIVGDELVAVTGSTRKGNDEGSSSSVKHLNTTFDPDTGYQAPGGLEFAWSGPLLEGTGGALKPVNGTSDVVNAKLTVDLGKPHPASESKGLVEKVDVLGEIPYMVRKVVNYVAGTKPYVYQNLNPATLSVQLPESYKGEGSKSFESKGTVFTEATFISEP</sequence>
<dbReference type="GeneID" id="37043946"/>
<feature type="compositionally biased region" description="Basic and acidic residues" evidence="4">
    <location>
        <begin position="276"/>
        <end position="290"/>
    </location>
</feature>
<dbReference type="Pfam" id="PF08622">
    <property type="entry name" value="Svf1"/>
    <property type="match status" value="1"/>
</dbReference>
<keyword evidence="8" id="KW-1185">Reference proteome</keyword>
<dbReference type="OrthoDB" id="2590239at2759"/>
<evidence type="ECO:0000256" key="1">
    <source>
        <dbReference type="ARBA" id="ARBA00004496"/>
    </source>
</evidence>
<dbReference type="GO" id="GO:0006979">
    <property type="term" value="P:response to oxidative stress"/>
    <property type="evidence" value="ECO:0007669"/>
    <property type="project" value="InterPro"/>
</dbReference>
<gene>
    <name evidence="7" type="ORF">FA10DRAFT_267720</name>
</gene>
<dbReference type="STRING" id="215250.A0A316YIW1"/>
<evidence type="ECO:0000256" key="2">
    <source>
        <dbReference type="ARBA" id="ARBA00009069"/>
    </source>
</evidence>
<evidence type="ECO:0000313" key="8">
    <source>
        <dbReference type="Proteomes" id="UP000245768"/>
    </source>
</evidence>
<protein>
    <submittedName>
        <fullName evidence="7">Oxidative stress survival, Svf1-like protein</fullName>
    </submittedName>
</protein>
<proteinExistence type="inferred from homology"/>
<dbReference type="AlphaFoldDB" id="A0A316YIW1"/>